<dbReference type="InterPro" id="IPR056884">
    <property type="entry name" value="NPHP3-like_N"/>
</dbReference>
<name>A0A194X250_MOLSC</name>
<sequence length="283" mass="32563">MLSDDLIRSTEQATPSIGKLSGHDAQLLELCGNCTVVAEKLISVLDRLTAQKTHSFWDSFGRALLTVWNSKEIELLEKELQSYRQQISLYYNVSVRKQVNHIQADQSSHGQLISTSLQVTQDLTQHILKQMDQTARWQAKLIEAINRSSNRNDKQILGLNASPINTHNQFYEKHAERFRKRLIAHLHYINMETRSESVPDAYGETFQWIFSKPDLKWSDFVHFLESDQSLYWITGKPGSGKSTLMKHIKNDERTKRCLSAWSGGKKIYLTGFYFGVPEATKSR</sequence>
<dbReference type="GeneID" id="28814985"/>
<dbReference type="Pfam" id="PF24883">
    <property type="entry name" value="NPHP3_N"/>
    <property type="match status" value="1"/>
</dbReference>
<dbReference type="AlphaFoldDB" id="A0A194X250"/>
<evidence type="ECO:0000259" key="2">
    <source>
        <dbReference type="Pfam" id="PF24883"/>
    </source>
</evidence>
<dbReference type="RefSeq" id="XP_018068626.1">
    <property type="nucleotide sequence ID" value="XM_018205259.1"/>
</dbReference>
<organism evidence="3 4">
    <name type="scientific">Mollisia scopiformis</name>
    <name type="common">Conifer needle endophyte fungus</name>
    <name type="synonym">Phialocephala scopiformis</name>
    <dbReference type="NCBI Taxonomy" id="149040"/>
    <lineage>
        <taxon>Eukaryota</taxon>
        <taxon>Fungi</taxon>
        <taxon>Dikarya</taxon>
        <taxon>Ascomycota</taxon>
        <taxon>Pezizomycotina</taxon>
        <taxon>Leotiomycetes</taxon>
        <taxon>Helotiales</taxon>
        <taxon>Mollisiaceae</taxon>
        <taxon>Mollisia</taxon>
    </lineage>
</organism>
<accession>A0A194X250</accession>
<dbReference type="Proteomes" id="UP000070700">
    <property type="component" value="Unassembled WGS sequence"/>
</dbReference>
<dbReference type="EMBL" id="KQ947420">
    <property type="protein sequence ID" value="KUJ14271.1"/>
    <property type="molecule type" value="Genomic_DNA"/>
</dbReference>
<proteinExistence type="predicted"/>
<dbReference type="InParanoid" id="A0A194X250"/>
<keyword evidence="4" id="KW-1185">Reference proteome</keyword>
<evidence type="ECO:0000256" key="1">
    <source>
        <dbReference type="ARBA" id="ARBA00022737"/>
    </source>
</evidence>
<dbReference type="KEGG" id="psco:LY89DRAFT_133942"/>
<evidence type="ECO:0000313" key="4">
    <source>
        <dbReference type="Proteomes" id="UP000070700"/>
    </source>
</evidence>
<dbReference type="PANTHER" id="PTHR10039:SF5">
    <property type="entry name" value="NACHT DOMAIN-CONTAINING PROTEIN"/>
    <property type="match status" value="1"/>
</dbReference>
<reference evidence="3 4" key="1">
    <citation type="submission" date="2015-10" db="EMBL/GenBank/DDBJ databases">
        <title>Full genome of DAOMC 229536 Phialocephala scopiformis, a fungal endophyte of spruce producing the potent anti-insectan compound rugulosin.</title>
        <authorList>
            <consortium name="DOE Joint Genome Institute"/>
            <person name="Walker A.K."/>
            <person name="Frasz S.L."/>
            <person name="Seifert K.A."/>
            <person name="Miller J.D."/>
            <person name="Mondo S.J."/>
            <person name="Labutti K."/>
            <person name="Lipzen A."/>
            <person name="Dockter R."/>
            <person name="Kennedy M."/>
            <person name="Grigoriev I.V."/>
            <person name="Spatafora J.W."/>
        </authorList>
    </citation>
    <scope>NUCLEOTIDE SEQUENCE [LARGE SCALE GENOMIC DNA]</scope>
    <source>
        <strain evidence="3 4">CBS 120377</strain>
    </source>
</reference>
<evidence type="ECO:0000313" key="3">
    <source>
        <dbReference type="EMBL" id="KUJ14271.1"/>
    </source>
</evidence>
<gene>
    <name evidence="3" type="ORF">LY89DRAFT_133942</name>
</gene>
<dbReference type="STRING" id="149040.A0A194X250"/>
<dbReference type="OrthoDB" id="3474387at2759"/>
<protein>
    <recommendedName>
        <fullName evidence="2">Nephrocystin 3-like N-terminal domain-containing protein</fullName>
    </recommendedName>
</protein>
<keyword evidence="1" id="KW-0677">Repeat</keyword>
<dbReference type="PANTHER" id="PTHR10039">
    <property type="entry name" value="AMELOGENIN"/>
    <property type="match status" value="1"/>
</dbReference>
<feature type="domain" description="Nephrocystin 3-like N-terminal" evidence="2">
    <location>
        <begin position="205"/>
        <end position="254"/>
    </location>
</feature>